<dbReference type="Proteomes" id="UP000290889">
    <property type="component" value="Chromosome"/>
</dbReference>
<dbReference type="EMBL" id="CP035544">
    <property type="protein sequence ID" value="QBA63097.1"/>
    <property type="molecule type" value="Genomic_DNA"/>
</dbReference>
<organism evidence="2 3">
    <name type="scientific">Muriicola soli</name>
    <dbReference type="NCBI Taxonomy" id="2507538"/>
    <lineage>
        <taxon>Bacteria</taxon>
        <taxon>Pseudomonadati</taxon>
        <taxon>Bacteroidota</taxon>
        <taxon>Flavobacteriia</taxon>
        <taxon>Flavobacteriales</taxon>
        <taxon>Flavobacteriaceae</taxon>
        <taxon>Muriicola</taxon>
    </lineage>
</organism>
<feature type="chain" id="PRO_5019560161" evidence="1">
    <location>
        <begin position="19"/>
        <end position="133"/>
    </location>
</feature>
<proteinExistence type="predicted"/>
<dbReference type="Gene3D" id="2.60.40.1120">
    <property type="entry name" value="Carboxypeptidase-like, regulatory domain"/>
    <property type="match status" value="1"/>
</dbReference>
<keyword evidence="2" id="KW-0645">Protease</keyword>
<dbReference type="RefSeq" id="WP_129601751.1">
    <property type="nucleotide sequence ID" value="NZ_CP035544.1"/>
</dbReference>
<reference evidence="2 3" key="1">
    <citation type="submission" date="2019-01" db="EMBL/GenBank/DDBJ databases">
        <title>Muriicola soli sp. nov., isolated from soil.</title>
        <authorList>
            <person name="Kang H.J."/>
            <person name="Kim S.B."/>
        </authorList>
    </citation>
    <scope>NUCLEOTIDE SEQUENCE [LARGE SCALE GENOMIC DNA]</scope>
    <source>
        <strain evidence="2 3">MMS17-SY002</strain>
    </source>
</reference>
<evidence type="ECO:0000256" key="1">
    <source>
        <dbReference type="SAM" id="SignalP"/>
    </source>
</evidence>
<evidence type="ECO:0000313" key="3">
    <source>
        <dbReference type="Proteomes" id="UP000290889"/>
    </source>
</evidence>
<dbReference type="SUPFAM" id="SSF49452">
    <property type="entry name" value="Starch-binding domain-like"/>
    <property type="match status" value="1"/>
</dbReference>
<dbReference type="GO" id="GO:0004180">
    <property type="term" value="F:carboxypeptidase activity"/>
    <property type="evidence" value="ECO:0007669"/>
    <property type="project" value="UniProtKB-KW"/>
</dbReference>
<protein>
    <submittedName>
        <fullName evidence="2">Carboxypeptidase-like regulatory domain-containing protein</fullName>
    </submittedName>
</protein>
<evidence type="ECO:0000313" key="2">
    <source>
        <dbReference type="EMBL" id="QBA63097.1"/>
    </source>
</evidence>
<gene>
    <name evidence="2" type="ORF">EQY75_00025</name>
</gene>
<dbReference type="AlphaFoldDB" id="A0A411E636"/>
<dbReference type="InterPro" id="IPR013784">
    <property type="entry name" value="Carb-bd-like_fold"/>
</dbReference>
<dbReference type="KEGG" id="mur:EQY75_00025"/>
<keyword evidence="2" id="KW-0378">Hydrolase</keyword>
<dbReference type="OrthoDB" id="1443962at2"/>
<keyword evidence="3" id="KW-1185">Reference proteome</keyword>
<feature type="signal peptide" evidence="1">
    <location>
        <begin position="1"/>
        <end position="18"/>
    </location>
</feature>
<keyword evidence="2" id="KW-0121">Carboxypeptidase</keyword>
<dbReference type="GO" id="GO:0030246">
    <property type="term" value="F:carbohydrate binding"/>
    <property type="evidence" value="ECO:0007669"/>
    <property type="project" value="InterPro"/>
</dbReference>
<dbReference type="Pfam" id="PF13715">
    <property type="entry name" value="CarbopepD_reg_2"/>
    <property type="match status" value="1"/>
</dbReference>
<name>A0A411E636_9FLAO</name>
<keyword evidence="1" id="KW-0732">Signal</keyword>
<accession>A0A411E636</accession>
<sequence>MKKAILLCFVLFTICLSAQKNGSIAGNILDNELHNEPLVFAHIELENTPFQTQTNFRGYFEIEGITPGTYTLIVRYPGYESLELPLIVSQGQATQIQHELSAIRININELVSEETSREASGIKTSPNSRRTRK</sequence>